<proteinExistence type="predicted"/>
<feature type="domain" description="YokE-like PH" evidence="2">
    <location>
        <begin position="31"/>
        <end position="121"/>
    </location>
</feature>
<dbReference type="Pfam" id="PF09851">
    <property type="entry name" value="SHOCT"/>
    <property type="match status" value="1"/>
</dbReference>
<keyword evidence="4" id="KW-1185">Reference proteome</keyword>
<evidence type="ECO:0000259" key="1">
    <source>
        <dbReference type="Pfam" id="PF09851"/>
    </source>
</evidence>
<evidence type="ECO:0000313" key="4">
    <source>
        <dbReference type="Proteomes" id="UP000681290"/>
    </source>
</evidence>
<name>A0ABQ4MLU4_9BACL</name>
<dbReference type="InterPro" id="IPR018649">
    <property type="entry name" value="SHOCT"/>
</dbReference>
<dbReference type="Proteomes" id="UP000681290">
    <property type="component" value="Unassembled WGS sequence"/>
</dbReference>
<evidence type="ECO:0000313" key="3">
    <source>
        <dbReference type="EMBL" id="GIP56938.1"/>
    </source>
</evidence>
<feature type="domain" description="SHOCT" evidence="1">
    <location>
        <begin position="154"/>
        <end position="181"/>
    </location>
</feature>
<evidence type="ECO:0000259" key="2">
    <source>
        <dbReference type="Pfam" id="PF14470"/>
    </source>
</evidence>
<dbReference type="Pfam" id="PF14470">
    <property type="entry name" value="bPH_3"/>
    <property type="match status" value="1"/>
</dbReference>
<gene>
    <name evidence="3" type="ORF">J15TS10_07520</name>
</gene>
<protein>
    <recommendedName>
        <fullName evidence="5">YokE-like PH domain-containing protein</fullName>
    </recommendedName>
</protein>
<dbReference type="RefSeq" id="WP_213589480.1">
    <property type="nucleotide sequence ID" value="NZ_BOSM01000001.1"/>
</dbReference>
<comment type="caution">
    <text evidence="3">The sequence shown here is derived from an EMBL/GenBank/DDBJ whole genome shotgun (WGS) entry which is preliminary data.</text>
</comment>
<dbReference type="EMBL" id="BOSM01000001">
    <property type="protein sequence ID" value="GIP56938.1"/>
    <property type="molecule type" value="Genomic_DNA"/>
</dbReference>
<reference evidence="3 4" key="1">
    <citation type="submission" date="2021-03" db="EMBL/GenBank/DDBJ databases">
        <title>Antimicrobial resistance genes in bacteria isolated from Japanese honey, and their potential for conferring macrolide and lincosamide resistance in the American foulbrood pathogen Paenibacillus larvae.</title>
        <authorList>
            <person name="Okamoto M."/>
            <person name="Kumagai M."/>
            <person name="Kanamori H."/>
            <person name="Takamatsu D."/>
        </authorList>
    </citation>
    <scope>NUCLEOTIDE SEQUENCE [LARGE SCALE GENOMIC DNA]</scope>
    <source>
        <strain evidence="3 4">J15TS10</strain>
    </source>
</reference>
<evidence type="ECO:0008006" key="5">
    <source>
        <dbReference type="Google" id="ProtNLM"/>
    </source>
</evidence>
<organism evidence="3 4">
    <name type="scientific">Paenibacillus woosongensis</name>
    <dbReference type="NCBI Taxonomy" id="307580"/>
    <lineage>
        <taxon>Bacteria</taxon>
        <taxon>Bacillati</taxon>
        <taxon>Bacillota</taxon>
        <taxon>Bacilli</taxon>
        <taxon>Bacillales</taxon>
        <taxon>Paenibacillaceae</taxon>
        <taxon>Paenibacillus</taxon>
    </lineage>
</organism>
<dbReference type="InterPro" id="IPR039519">
    <property type="entry name" value="YokE-like_PH"/>
</dbReference>
<sequence length="184" mass="21327">MRKDIEYALQKFKVKTFGNKKNIEKVESILRADELVLYISPTNVVITSVNTSKKKKLPGVFVLTDKRILFHYKIAFEESTDTTELSKIDSINCFSNGITGGQIEIHTRTKTYNILVTYKKDLMNEIKDTFEEAINNYTQNNGFGNKESDTDIMQQIEKLAELRDKDILTEEEFQEKKQVLMARL</sequence>
<accession>A0ABQ4MLU4</accession>